<sequence length="312" mass="34651">MTPLLVTGLPRSGTSWAGKMLEASGQVVYVNEPLNPQHPPGHSPGVLNATVTHRFQYICPENEGPWLRAFRDTIALRYGFAAELRRNRGPYDLARMAKYGTAFTLGRLRGRRAMLDDPFAVLSARWFAERLGCRVVVLVRDPVAFTGSWMRLGWTVRFRELLDQPLLMRDLLGPYSGELRALDGSADRLAVAATLWRVVHAVLPESPRVRVTPYEELVRDPVGGFRELYAFCGLEWTGRAAARVAASCSRRRADRGGKAFGWSGLSRTAYRPMDPAAALNSYRDRLTPAEIARVRELTSGWDPGRVSGGLPG</sequence>
<dbReference type="InterPro" id="IPR027417">
    <property type="entry name" value="P-loop_NTPase"/>
</dbReference>
<dbReference type="RefSeq" id="WP_119926249.1">
    <property type="nucleotide sequence ID" value="NZ_QZEY01000003.1"/>
</dbReference>
<reference evidence="1 2" key="1">
    <citation type="submission" date="2018-09" db="EMBL/GenBank/DDBJ databases">
        <title>YIM 75507 draft genome.</title>
        <authorList>
            <person name="Tang S."/>
            <person name="Feng Y."/>
        </authorList>
    </citation>
    <scope>NUCLEOTIDE SEQUENCE [LARGE SCALE GENOMIC DNA]</scope>
    <source>
        <strain evidence="1 2">YIM 75507</strain>
    </source>
</reference>
<keyword evidence="2" id="KW-1185">Reference proteome</keyword>
<protein>
    <submittedName>
        <fullName evidence="1">Sulfotransferase</fullName>
    </submittedName>
</protein>
<evidence type="ECO:0000313" key="1">
    <source>
        <dbReference type="EMBL" id="RJL33289.1"/>
    </source>
</evidence>
<name>A0A3A4AY03_9ACTN</name>
<dbReference type="EMBL" id="QZEY01000003">
    <property type="protein sequence ID" value="RJL33289.1"/>
    <property type="molecule type" value="Genomic_DNA"/>
</dbReference>
<dbReference type="Pfam" id="PF13469">
    <property type="entry name" value="Sulfotransfer_3"/>
    <property type="match status" value="1"/>
</dbReference>
<dbReference type="GO" id="GO:0016740">
    <property type="term" value="F:transferase activity"/>
    <property type="evidence" value="ECO:0007669"/>
    <property type="project" value="UniProtKB-KW"/>
</dbReference>
<keyword evidence="1" id="KW-0808">Transferase</keyword>
<dbReference type="OrthoDB" id="1431348at2"/>
<accession>A0A3A4AY03</accession>
<dbReference type="AlphaFoldDB" id="A0A3A4AY03"/>
<dbReference type="Proteomes" id="UP000265768">
    <property type="component" value="Unassembled WGS sequence"/>
</dbReference>
<proteinExistence type="predicted"/>
<dbReference type="SUPFAM" id="SSF52540">
    <property type="entry name" value="P-loop containing nucleoside triphosphate hydrolases"/>
    <property type="match status" value="1"/>
</dbReference>
<gene>
    <name evidence="1" type="ORF">D5H75_10770</name>
</gene>
<dbReference type="Gene3D" id="3.40.50.300">
    <property type="entry name" value="P-loop containing nucleotide triphosphate hydrolases"/>
    <property type="match status" value="1"/>
</dbReference>
<organism evidence="1 2">
    <name type="scientific">Bailinhaonella thermotolerans</name>
    <dbReference type="NCBI Taxonomy" id="1070861"/>
    <lineage>
        <taxon>Bacteria</taxon>
        <taxon>Bacillati</taxon>
        <taxon>Actinomycetota</taxon>
        <taxon>Actinomycetes</taxon>
        <taxon>Streptosporangiales</taxon>
        <taxon>Streptosporangiaceae</taxon>
        <taxon>Bailinhaonella</taxon>
    </lineage>
</organism>
<evidence type="ECO:0000313" key="2">
    <source>
        <dbReference type="Proteomes" id="UP000265768"/>
    </source>
</evidence>
<comment type="caution">
    <text evidence="1">The sequence shown here is derived from an EMBL/GenBank/DDBJ whole genome shotgun (WGS) entry which is preliminary data.</text>
</comment>